<dbReference type="NCBIfam" id="TIGR02532">
    <property type="entry name" value="IV_pilin_GFxxxE"/>
    <property type="match status" value="1"/>
</dbReference>
<dbReference type="PROSITE" id="PS00409">
    <property type="entry name" value="PROKAR_NTER_METHYL"/>
    <property type="match status" value="1"/>
</dbReference>
<dbReference type="Proteomes" id="UP000177501">
    <property type="component" value="Unassembled WGS sequence"/>
</dbReference>
<sequence length="212" mass="23941">MNKTRTSYILHTTSSQGFTLIEILISSAILVMLAAGFLGMQYILSKNQVTAWNNYLSIESSNTAMSVLIKELRNATNSDNGSYPLESLLDQEIIFYSDTDYDGKVERVRYTINGTQLLKGVIEPVGDPAVYDTAQERETVVSDILRNNTDPIFYYYNSDWPSDTTNNPLALSERIANTRFIKIFIKTSPRADTTDFDYIIESDVKIRMLGAQ</sequence>
<dbReference type="InterPro" id="IPR012902">
    <property type="entry name" value="N_methyl_site"/>
</dbReference>
<evidence type="ECO:0000313" key="3">
    <source>
        <dbReference type="Proteomes" id="UP000177501"/>
    </source>
</evidence>
<evidence type="ECO:0000313" key="2">
    <source>
        <dbReference type="EMBL" id="OGM60124.1"/>
    </source>
</evidence>
<keyword evidence="1" id="KW-0812">Transmembrane</keyword>
<proteinExistence type="predicted"/>
<accession>A0A1F8B7V9</accession>
<feature type="transmembrane region" description="Helical" evidence="1">
    <location>
        <begin position="20"/>
        <end position="44"/>
    </location>
</feature>
<evidence type="ECO:0008006" key="4">
    <source>
        <dbReference type="Google" id="ProtNLM"/>
    </source>
</evidence>
<dbReference type="STRING" id="1802514.A2955_04245"/>
<dbReference type="EMBL" id="MGHA01000021">
    <property type="protein sequence ID" value="OGM60124.1"/>
    <property type="molecule type" value="Genomic_DNA"/>
</dbReference>
<keyword evidence="1" id="KW-1133">Transmembrane helix</keyword>
<comment type="caution">
    <text evidence="2">The sequence shown here is derived from an EMBL/GenBank/DDBJ whole genome shotgun (WGS) entry which is preliminary data.</text>
</comment>
<keyword evidence="1" id="KW-0472">Membrane</keyword>
<organism evidence="2 3">
    <name type="scientific">Candidatus Woesebacteria bacterium RIFCSPLOWO2_01_FULL_37_19</name>
    <dbReference type="NCBI Taxonomy" id="1802514"/>
    <lineage>
        <taxon>Bacteria</taxon>
        <taxon>Candidatus Woeseibacteriota</taxon>
    </lineage>
</organism>
<protein>
    <recommendedName>
        <fullName evidence="4">Type II secretion system protein J</fullName>
    </recommendedName>
</protein>
<dbReference type="AlphaFoldDB" id="A0A1F8B7V9"/>
<evidence type="ECO:0000256" key="1">
    <source>
        <dbReference type="SAM" id="Phobius"/>
    </source>
</evidence>
<dbReference type="Pfam" id="PF07963">
    <property type="entry name" value="N_methyl"/>
    <property type="match status" value="1"/>
</dbReference>
<name>A0A1F8B7V9_9BACT</name>
<reference evidence="2 3" key="1">
    <citation type="journal article" date="2016" name="Nat. Commun.">
        <title>Thousands of microbial genomes shed light on interconnected biogeochemical processes in an aquifer system.</title>
        <authorList>
            <person name="Anantharaman K."/>
            <person name="Brown C.T."/>
            <person name="Hug L.A."/>
            <person name="Sharon I."/>
            <person name="Castelle C.J."/>
            <person name="Probst A.J."/>
            <person name="Thomas B.C."/>
            <person name="Singh A."/>
            <person name="Wilkins M.J."/>
            <person name="Karaoz U."/>
            <person name="Brodie E.L."/>
            <person name="Williams K.H."/>
            <person name="Hubbard S.S."/>
            <person name="Banfield J.F."/>
        </authorList>
    </citation>
    <scope>NUCLEOTIDE SEQUENCE [LARGE SCALE GENOMIC DNA]</scope>
</reference>
<gene>
    <name evidence="2" type="ORF">A2955_04245</name>
</gene>